<dbReference type="SUPFAM" id="SSF53448">
    <property type="entry name" value="Nucleotide-diphospho-sugar transferases"/>
    <property type="match status" value="1"/>
</dbReference>
<dbReference type="GO" id="GO:0016757">
    <property type="term" value="F:glycosyltransferase activity"/>
    <property type="evidence" value="ECO:0007669"/>
    <property type="project" value="UniProtKB-KW"/>
</dbReference>
<keyword evidence="10" id="KW-1185">Reference proteome</keyword>
<dbReference type="Gene3D" id="3.90.550.10">
    <property type="entry name" value="Spore Coat Polysaccharide Biosynthesis Protein SpsA, Chain A"/>
    <property type="match status" value="1"/>
</dbReference>
<dbReference type="EC" id="2.4.-.-" evidence="9"/>
<evidence type="ECO:0000256" key="5">
    <source>
        <dbReference type="ARBA" id="ARBA00022989"/>
    </source>
</evidence>
<keyword evidence="4 7" id="KW-0812">Transmembrane</keyword>
<reference evidence="10" key="1">
    <citation type="journal article" date="2019" name="Int. J. Syst. Evol. Microbiol.">
        <title>The Global Catalogue of Microorganisms (GCM) 10K type strain sequencing project: providing services to taxonomists for standard genome sequencing and annotation.</title>
        <authorList>
            <consortium name="The Broad Institute Genomics Platform"/>
            <consortium name="The Broad Institute Genome Sequencing Center for Infectious Disease"/>
            <person name="Wu L."/>
            <person name="Ma J."/>
        </authorList>
    </citation>
    <scope>NUCLEOTIDE SEQUENCE [LARGE SCALE GENOMIC DNA]</scope>
    <source>
        <strain evidence="10">CGMCC 1.12286</strain>
    </source>
</reference>
<dbReference type="PANTHER" id="PTHR48090:SF1">
    <property type="entry name" value="PROPHAGE BACTOPRENOL GLUCOSYL TRANSFERASE HOMOLOG"/>
    <property type="match status" value="1"/>
</dbReference>
<comment type="caution">
    <text evidence="9">The sequence shown here is derived from an EMBL/GenBank/DDBJ whole genome shotgun (WGS) entry which is preliminary data.</text>
</comment>
<dbReference type="InterPro" id="IPR029044">
    <property type="entry name" value="Nucleotide-diphossugar_trans"/>
</dbReference>
<dbReference type="CDD" id="cd04187">
    <property type="entry name" value="DPM1_like_bac"/>
    <property type="match status" value="1"/>
</dbReference>
<evidence type="ECO:0000256" key="6">
    <source>
        <dbReference type="ARBA" id="ARBA00023136"/>
    </source>
</evidence>
<keyword evidence="3 9" id="KW-0808">Transferase</keyword>
<name>A0ABW4JSR1_9BACL</name>
<evidence type="ECO:0000256" key="3">
    <source>
        <dbReference type="ARBA" id="ARBA00022679"/>
    </source>
</evidence>
<dbReference type="InterPro" id="IPR050256">
    <property type="entry name" value="Glycosyltransferase_2"/>
</dbReference>
<protein>
    <submittedName>
        <fullName evidence="9">Glycosyltransferase family 2 protein</fullName>
        <ecNumber evidence="9">2.4.-.-</ecNumber>
    </submittedName>
</protein>
<feature type="transmembrane region" description="Helical" evidence="7">
    <location>
        <begin position="245"/>
        <end position="267"/>
    </location>
</feature>
<gene>
    <name evidence="9" type="ORF">ACFSB2_24945</name>
</gene>
<comment type="subcellular location">
    <subcellularLocation>
        <location evidence="1">Membrane</location>
        <topology evidence="1">Multi-pass membrane protein</topology>
    </subcellularLocation>
</comment>
<keyword evidence="2 9" id="KW-0328">Glycosyltransferase</keyword>
<keyword evidence="5 7" id="KW-1133">Transmembrane helix</keyword>
<evidence type="ECO:0000313" key="9">
    <source>
        <dbReference type="EMBL" id="MFD1677917.1"/>
    </source>
</evidence>
<organism evidence="9 10">
    <name type="scientific">Alicyclobacillus fodiniaquatilis</name>
    <dbReference type="NCBI Taxonomy" id="1661150"/>
    <lineage>
        <taxon>Bacteria</taxon>
        <taxon>Bacillati</taxon>
        <taxon>Bacillota</taxon>
        <taxon>Bacilli</taxon>
        <taxon>Bacillales</taxon>
        <taxon>Alicyclobacillaceae</taxon>
        <taxon>Alicyclobacillus</taxon>
    </lineage>
</organism>
<evidence type="ECO:0000313" key="10">
    <source>
        <dbReference type="Proteomes" id="UP001597079"/>
    </source>
</evidence>
<evidence type="ECO:0000256" key="4">
    <source>
        <dbReference type="ARBA" id="ARBA00022692"/>
    </source>
</evidence>
<feature type="domain" description="Glycosyltransferase 2-like" evidence="8">
    <location>
        <begin position="21"/>
        <end position="182"/>
    </location>
</feature>
<evidence type="ECO:0000256" key="7">
    <source>
        <dbReference type="SAM" id="Phobius"/>
    </source>
</evidence>
<keyword evidence="6 7" id="KW-0472">Membrane</keyword>
<proteinExistence type="predicted"/>
<evidence type="ECO:0000256" key="2">
    <source>
        <dbReference type="ARBA" id="ARBA00022676"/>
    </source>
</evidence>
<dbReference type="Pfam" id="PF00535">
    <property type="entry name" value="Glycos_transf_2"/>
    <property type="match status" value="1"/>
</dbReference>
<dbReference type="InterPro" id="IPR001173">
    <property type="entry name" value="Glyco_trans_2-like"/>
</dbReference>
<evidence type="ECO:0000256" key="1">
    <source>
        <dbReference type="ARBA" id="ARBA00004141"/>
    </source>
</evidence>
<sequence length="328" mass="37152">MTVVKETGTQLPLADGHVRISVVIPVYNEEEVIRKTYTRLKRVMETVHDSYELLFVNDGSRDNTAALIREICLEDETVKLLNFSRNFGHQLAITAGMEHAVGDAVVVIDGDLQDPPELIPAMVEKWQQGFQVVYAKRLQRKGETLFKKWTASIFYRLLRRLTDVEIPVDTGDFRLIDRKVCDVLTFMKEKHRFIRGMVSWAGFRQTSVEYARDSRQAGVTKYSMKKMIRLSLDAVTSFSHVPIKLAGYLGVISFLASLVYLLMVLIFNHAVSSVDALTFIALILGGIILVCMGALGEYVGRIYDEVKDRPLYLVDSHEGFGRTEANHD</sequence>
<accession>A0ABW4JSR1</accession>
<dbReference type="PANTHER" id="PTHR48090">
    <property type="entry name" value="UNDECAPRENYL-PHOSPHATE 4-DEOXY-4-FORMAMIDO-L-ARABINOSE TRANSFERASE-RELATED"/>
    <property type="match status" value="1"/>
</dbReference>
<dbReference type="EMBL" id="JBHUCX010000099">
    <property type="protein sequence ID" value="MFD1677917.1"/>
    <property type="molecule type" value="Genomic_DNA"/>
</dbReference>
<evidence type="ECO:0000259" key="8">
    <source>
        <dbReference type="Pfam" id="PF00535"/>
    </source>
</evidence>
<dbReference type="RefSeq" id="WP_377946016.1">
    <property type="nucleotide sequence ID" value="NZ_JBHUCX010000099.1"/>
</dbReference>
<dbReference type="Proteomes" id="UP001597079">
    <property type="component" value="Unassembled WGS sequence"/>
</dbReference>
<feature type="transmembrane region" description="Helical" evidence="7">
    <location>
        <begin position="279"/>
        <end position="299"/>
    </location>
</feature>